<dbReference type="RefSeq" id="WP_267533945.1">
    <property type="nucleotide sequence ID" value="NZ_JAPNKA010000001.1"/>
</dbReference>
<evidence type="ECO:0000313" key="2">
    <source>
        <dbReference type="Proteomes" id="UP001207654"/>
    </source>
</evidence>
<protein>
    <recommendedName>
        <fullName evidence="3">STAS/SEC14 domain-containing protein</fullName>
    </recommendedName>
</protein>
<dbReference type="EMBL" id="JAPNKA010000001">
    <property type="protein sequence ID" value="MCY1074994.1"/>
    <property type="molecule type" value="Genomic_DNA"/>
</dbReference>
<organism evidence="1 2">
    <name type="scientific">Archangium lansingense</name>
    <dbReference type="NCBI Taxonomy" id="2995310"/>
    <lineage>
        <taxon>Bacteria</taxon>
        <taxon>Pseudomonadati</taxon>
        <taxon>Myxococcota</taxon>
        <taxon>Myxococcia</taxon>
        <taxon>Myxococcales</taxon>
        <taxon>Cystobacterineae</taxon>
        <taxon>Archangiaceae</taxon>
        <taxon>Archangium</taxon>
    </lineage>
</organism>
<proteinExistence type="predicted"/>
<gene>
    <name evidence="1" type="ORF">OV287_10870</name>
</gene>
<keyword evidence="2" id="KW-1185">Reference proteome</keyword>
<evidence type="ECO:0000313" key="1">
    <source>
        <dbReference type="EMBL" id="MCY1074994.1"/>
    </source>
</evidence>
<reference evidence="1 2" key="1">
    <citation type="submission" date="2022-11" db="EMBL/GenBank/DDBJ databases">
        <title>Minimal conservation of predation-associated metabolite biosynthetic gene clusters underscores biosynthetic potential of Myxococcota including descriptions for ten novel species: Archangium lansinium sp. nov., Myxococcus landrumus sp. nov., Nannocystis bai.</title>
        <authorList>
            <person name="Ahearne A."/>
            <person name="Stevens C."/>
            <person name="Phillips K."/>
        </authorList>
    </citation>
    <scope>NUCLEOTIDE SEQUENCE [LARGE SCALE GENOMIC DNA]</scope>
    <source>
        <strain evidence="1 2">MIWBW</strain>
    </source>
</reference>
<dbReference type="Proteomes" id="UP001207654">
    <property type="component" value="Unassembled WGS sequence"/>
</dbReference>
<sequence>MSKQVFRSDYFTVLVDERMGIIRTIRSDKPFGTLQEFDAEFEALIKALDDLGRARYALIADIRAVPGRNDPEFEAALQRVRARWIGGFRKVGVLVQSAVGMLQVKRYARQDTIRRLVTNDEEELLRYLTQED</sequence>
<accession>A0ABT4A1V9</accession>
<evidence type="ECO:0008006" key="3">
    <source>
        <dbReference type="Google" id="ProtNLM"/>
    </source>
</evidence>
<comment type="caution">
    <text evidence="1">The sequence shown here is derived from an EMBL/GenBank/DDBJ whole genome shotgun (WGS) entry which is preliminary data.</text>
</comment>
<name>A0ABT4A1V9_9BACT</name>